<comment type="caution">
    <text evidence="1">The sequence shown here is derived from an EMBL/GenBank/DDBJ whole genome shotgun (WGS) entry which is preliminary data.</text>
</comment>
<dbReference type="EMBL" id="VORW01000002">
    <property type="protein sequence ID" value="TXE13733.1"/>
    <property type="molecule type" value="Genomic_DNA"/>
</dbReference>
<dbReference type="Proteomes" id="UP000321935">
    <property type="component" value="Unassembled WGS sequence"/>
</dbReference>
<dbReference type="AlphaFoldDB" id="A0A5C7B1A4"/>
<evidence type="ECO:0000313" key="2">
    <source>
        <dbReference type="Proteomes" id="UP000321935"/>
    </source>
</evidence>
<protein>
    <submittedName>
        <fullName evidence="1">Uncharacterized protein</fullName>
    </submittedName>
</protein>
<organism evidence="1 2">
    <name type="scientific">Algoriphagus aquimarinus</name>
    <dbReference type="NCBI Taxonomy" id="237018"/>
    <lineage>
        <taxon>Bacteria</taxon>
        <taxon>Pseudomonadati</taxon>
        <taxon>Bacteroidota</taxon>
        <taxon>Cytophagia</taxon>
        <taxon>Cytophagales</taxon>
        <taxon>Cyclobacteriaceae</taxon>
        <taxon>Algoriphagus</taxon>
    </lineage>
</organism>
<dbReference type="OrthoDB" id="709503at2"/>
<dbReference type="RefSeq" id="WP_146916089.1">
    <property type="nucleotide sequence ID" value="NZ_VORW01000002.1"/>
</dbReference>
<evidence type="ECO:0000313" key="1">
    <source>
        <dbReference type="EMBL" id="TXE13733.1"/>
    </source>
</evidence>
<sequence length="147" mass="16519">MKPSVENPNTPRRGHLVKFHTPYHDEDPKQLYLLLEVFESNDIYKTRADILALGTGFSFPPISKVNLEDLEIVNWNTSELIGHHATALTKTGSNVSGKIVHILEEENAKAPLQTLNIHVMLEDESGELTAGELLLNSFKHQTGKIYF</sequence>
<reference evidence="1 2" key="1">
    <citation type="submission" date="2019-08" db="EMBL/GenBank/DDBJ databases">
        <title>Genomes sequence of Algoriphagus aquimarinus ACAM450.</title>
        <authorList>
            <person name="Bowman J.P."/>
        </authorList>
    </citation>
    <scope>NUCLEOTIDE SEQUENCE [LARGE SCALE GENOMIC DNA]</scope>
    <source>
        <strain evidence="1 2">ACAM 450</strain>
    </source>
</reference>
<proteinExistence type="predicted"/>
<accession>A0A5C7B1A4</accession>
<name>A0A5C7B1A4_9BACT</name>
<gene>
    <name evidence="1" type="ORF">ESV85_07140</name>
</gene>